<dbReference type="Proteomes" id="UP000041254">
    <property type="component" value="Unassembled WGS sequence"/>
</dbReference>
<feature type="region of interest" description="Disordered" evidence="4">
    <location>
        <begin position="1"/>
        <end position="60"/>
    </location>
</feature>
<dbReference type="GO" id="GO:0030234">
    <property type="term" value="F:enzyme regulator activity"/>
    <property type="evidence" value="ECO:0007669"/>
    <property type="project" value="InterPro"/>
</dbReference>
<dbReference type="Pfam" id="PF01851">
    <property type="entry name" value="PC_rep"/>
    <property type="match status" value="2"/>
</dbReference>
<feature type="domain" description="26S proteasome non-ATPase regulatory subunit RPN1 C-terminal" evidence="6">
    <location>
        <begin position="844"/>
        <end position="897"/>
    </location>
</feature>
<dbReference type="Pfam" id="PF17781">
    <property type="entry name" value="RPN1_RPN2_N"/>
    <property type="match status" value="1"/>
</dbReference>
<comment type="similarity">
    <text evidence="1">Belongs to the proteasome subunit S2 family.</text>
</comment>
<feature type="domain" description="RPN1 N-terminal" evidence="5">
    <location>
        <begin position="63"/>
        <end position="364"/>
    </location>
</feature>
<proteinExistence type="inferred from homology"/>
<dbReference type="GO" id="GO:0005634">
    <property type="term" value="C:nucleus"/>
    <property type="evidence" value="ECO:0007669"/>
    <property type="project" value="TreeGrafter"/>
</dbReference>
<dbReference type="InterPro" id="IPR040892">
    <property type="entry name" value="RPN1_N"/>
</dbReference>
<evidence type="ECO:0000259" key="6">
    <source>
        <dbReference type="Pfam" id="PF18051"/>
    </source>
</evidence>
<evidence type="ECO:0000259" key="5">
    <source>
        <dbReference type="Pfam" id="PF17781"/>
    </source>
</evidence>
<dbReference type="VEuPathDB" id="CryptoDB:Vbra_20530"/>
<evidence type="ECO:0000313" key="7">
    <source>
        <dbReference type="EMBL" id="CEL98512.1"/>
    </source>
</evidence>
<evidence type="ECO:0000256" key="1">
    <source>
        <dbReference type="ARBA" id="ARBA00005460"/>
    </source>
</evidence>
<dbReference type="SUPFAM" id="SSF48371">
    <property type="entry name" value="ARM repeat"/>
    <property type="match status" value="1"/>
</dbReference>
<dbReference type="OMA" id="GTCNGDI"/>
<dbReference type="PhylomeDB" id="A0A0G4END8"/>
<dbReference type="Gene3D" id="1.25.10.10">
    <property type="entry name" value="Leucine-rich Repeat Variant"/>
    <property type="match status" value="1"/>
</dbReference>
<dbReference type="InterPro" id="IPR016643">
    <property type="entry name" value="26S_Psome_Rpn1"/>
</dbReference>
<evidence type="ECO:0000313" key="8">
    <source>
        <dbReference type="Proteomes" id="UP000041254"/>
    </source>
</evidence>
<dbReference type="EMBL" id="CDMY01000272">
    <property type="protein sequence ID" value="CEL98512.1"/>
    <property type="molecule type" value="Genomic_DNA"/>
</dbReference>
<feature type="compositionally biased region" description="Basic and acidic residues" evidence="4">
    <location>
        <begin position="23"/>
        <end position="39"/>
    </location>
</feature>
<dbReference type="PIRSF" id="PIRSF015965">
    <property type="entry name" value="26S_Psome_Rpn1"/>
    <property type="match status" value="1"/>
</dbReference>
<dbReference type="InterPro" id="IPR011989">
    <property type="entry name" value="ARM-like"/>
</dbReference>
<dbReference type="PANTHER" id="PTHR10943:SF1">
    <property type="entry name" value="26S PROTEASOME NON-ATPASE REGULATORY SUBUNIT 2"/>
    <property type="match status" value="1"/>
</dbReference>
<dbReference type="STRING" id="1169540.A0A0G4END8"/>
<dbReference type="GO" id="GO:0034515">
    <property type="term" value="C:proteasome storage granule"/>
    <property type="evidence" value="ECO:0007669"/>
    <property type="project" value="TreeGrafter"/>
</dbReference>
<dbReference type="GO" id="GO:0043161">
    <property type="term" value="P:proteasome-mediated ubiquitin-dependent protein catabolic process"/>
    <property type="evidence" value="ECO:0007669"/>
    <property type="project" value="TreeGrafter"/>
</dbReference>
<evidence type="ECO:0000256" key="4">
    <source>
        <dbReference type="SAM" id="MobiDB-lite"/>
    </source>
</evidence>
<name>A0A0G4END8_VITBC</name>
<dbReference type="GO" id="GO:0008540">
    <property type="term" value="C:proteasome regulatory particle, base subcomplex"/>
    <property type="evidence" value="ECO:0007669"/>
    <property type="project" value="TreeGrafter"/>
</dbReference>
<evidence type="ECO:0000256" key="3">
    <source>
        <dbReference type="ARBA" id="ARBA00022942"/>
    </source>
</evidence>
<dbReference type="InParanoid" id="A0A0G4END8"/>
<keyword evidence="8" id="KW-1185">Reference proteome</keyword>
<organism evidence="7 8">
    <name type="scientific">Vitrella brassicaformis (strain CCMP3155)</name>
    <dbReference type="NCBI Taxonomy" id="1169540"/>
    <lineage>
        <taxon>Eukaryota</taxon>
        <taxon>Sar</taxon>
        <taxon>Alveolata</taxon>
        <taxon>Colpodellida</taxon>
        <taxon>Vitrellaceae</taxon>
        <taxon>Vitrella</taxon>
    </lineage>
</organism>
<dbReference type="AlphaFoldDB" id="A0A0G4END8"/>
<feature type="compositionally biased region" description="Basic and acidic residues" evidence="4">
    <location>
        <begin position="1"/>
        <end position="11"/>
    </location>
</feature>
<dbReference type="InterPro" id="IPR002015">
    <property type="entry name" value="Proteasome/cyclosome_rpt"/>
</dbReference>
<dbReference type="GO" id="GO:0042176">
    <property type="term" value="P:regulation of protein catabolic process"/>
    <property type="evidence" value="ECO:0007669"/>
    <property type="project" value="InterPro"/>
</dbReference>
<dbReference type="OrthoDB" id="10252509at2759"/>
<keyword evidence="2" id="KW-0677">Repeat</keyword>
<dbReference type="InterPro" id="IPR016024">
    <property type="entry name" value="ARM-type_fold"/>
</dbReference>
<dbReference type="PANTHER" id="PTHR10943">
    <property type="entry name" value="26S PROTEASOME NON-ATPASE REGULATORY SUBUNIT"/>
    <property type="match status" value="1"/>
</dbReference>
<protein>
    <submittedName>
        <fullName evidence="7">Uncharacterized protein</fullName>
    </submittedName>
</protein>
<dbReference type="InterPro" id="IPR041433">
    <property type="entry name" value="RPN1_C"/>
</dbReference>
<sequence>MPNEQDERKVATVDAVLTEQEEEERKKKHEEEKDKEAKAKKDKKQLKEEEDLSEEDKQKKEELEMLVERVQDADPGIGKMALDALGEELRTATSSMTSVPKPLKFLRPHFDTIKTYFESIDDTHPNKAALADVLSVLATTIVNDQRLALKYRLAGSEDQMTKWGSEYIRNLTGEIAAEFQERQEQGTDTQELMSMVFIIVPFLMKHSAPIEAVDLLSEVDALEKIKEYVDDATYHRVCLYLISMAQLLPEPEPAQILATTYDIYTEHGQFPDALRIALKLNDEDRVTKVFSTCQERVMKKQLALMLACQRVFCDIFDEDKILADDELRSLASGEQLNSHFMLLAKELDVMEPKLPEDVYKSHLEEKRTSAVLDSAKQNLASTLVNAFVNVGFCKDKLMTVENSGWLYKNKDHGMTAAVASIGMLYMWNIDEGLSAVDKYTYSSDPHVKAGAWMAIGLTNAGVRHEVDPALGLIQEHLLSNVALERLGAAVGLGYAYAGTRREDLREALSPVLLDGSFGVEPCAMAALSLGLVFLGSEDGDLVESLVQALMDQANADKACNGPAIFTAVALGLLFLGKGETHMVETTLEMLKAIDKPLGKYASFTLESCAHAGSGNVLQIQKMLHQCAERTEEDKEEEALVQSLTVLAVPLIALGEDVGLEMTARSLDHILQYGDIPLRRAVPIAMALQNASNPRPNVVDTLSKLSHDADADVALHAIIALGLVGAGTNNSRIAGLLRQLAAFYAKDANALFIVRIAQGLLYMGKGLVTINPLHSDRLLYSPVNLGAFLVVLHACLSLKNTILGRFPYLLYHLGPAIVPRMVLTVDEDLNHLQVPVRVGQAVDVVGQAGRPKSITGFQTHQSPVVLSYNDRAELATEEYVSKTTVLEHVVVLTKNPDYKPTVT</sequence>
<gene>
    <name evidence="7" type="ORF">Vbra_20530</name>
</gene>
<dbReference type="Pfam" id="PF18051">
    <property type="entry name" value="RPN1_C"/>
    <property type="match status" value="1"/>
</dbReference>
<evidence type="ECO:0000256" key="2">
    <source>
        <dbReference type="ARBA" id="ARBA00022737"/>
    </source>
</evidence>
<reference evidence="7 8" key="1">
    <citation type="submission" date="2014-11" db="EMBL/GenBank/DDBJ databases">
        <authorList>
            <person name="Zhu J."/>
            <person name="Qi W."/>
            <person name="Song R."/>
        </authorList>
    </citation>
    <scope>NUCLEOTIDE SEQUENCE [LARGE SCALE GENOMIC DNA]</scope>
</reference>
<dbReference type="FunCoup" id="A0A0G4END8">
    <property type="interactions" value="671"/>
</dbReference>
<keyword evidence="3" id="KW-0647">Proteasome</keyword>
<accession>A0A0G4END8</accession>